<organism evidence="1 2">
    <name type="scientific">Polaromonas eurypsychrophila</name>
    <dbReference type="NCBI Taxonomy" id="1614635"/>
    <lineage>
        <taxon>Bacteria</taxon>
        <taxon>Pseudomonadati</taxon>
        <taxon>Pseudomonadota</taxon>
        <taxon>Betaproteobacteria</taxon>
        <taxon>Burkholderiales</taxon>
        <taxon>Comamonadaceae</taxon>
        <taxon>Polaromonas</taxon>
    </lineage>
</organism>
<dbReference type="AlphaFoldDB" id="A0A916WC71"/>
<sequence length="75" mass="8365">MVENDEGKSQSAQGVNIVAAVHGFLLKANIANGRDFYAHAAARVKAWDGYRGFCDGWWPAGDEKWRRFPQGLSRL</sequence>
<accession>A0A916WC71</accession>
<reference evidence="1" key="2">
    <citation type="submission" date="2020-09" db="EMBL/GenBank/DDBJ databases">
        <authorList>
            <person name="Sun Q."/>
            <person name="Zhou Y."/>
        </authorList>
    </citation>
    <scope>NUCLEOTIDE SEQUENCE</scope>
    <source>
        <strain evidence="1">CGMCC 1.15322</strain>
    </source>
</reference>
<name>A0A916WC71_9BURK</name>
<keyword evidence="2" id="KW-1185">Reference proteome</keyword>
<protein>
    <submittedName>
        <fullName evidence="1">Uncharacterized protein</fullName>
    </submittedName>
</protein>
<comment type="caution">
    <text evidence="1">The sequence shown here is derived from an EMBL/GenBank/DDBJ whole genome shotgun (WGS) entry which is preliminary data.</text>
</comment>
<reference evidence="1" key="1">
    <citation type="journal article" date="2014" name="Int. J. Syst. Evol. Microbiol.">
        <title>Complete genome sequence of Corynebacterium casei LMG S-19264T (=DSM 44701T), isolated from a smear-ripened cheese.</title>
        <authorList>
            <consortium name="US DOE Joint Genome Institute (JGI-PGF)"/>
            <person name="Walter F."/>
            <person name="Albersmeier A."/>
            <person name="Kalinowski J."/>
            <person name="Ruckert C."/>
        </authorList>
    </citation>
    <scope>NUCLEOTIDE SEQUENCE</scope>
    <source>
        <strain evidence="1">CGMCC 1.15322</strain>
    </source>
</reference>
<gene>
    <name evidence="1" type="ORF">GCM10011496_05500</name>
</gene>
<proteinExistence type="predicted"/>
<dbReference type="EMBL" id="BMIG01000002">
    <property type="protein sequence ID" value="GGA87718.1"/>
    <property type="molecule type" value="Genomic_DNA"/>
</dbReference>
<evidence type="ECO:0000313" key="1">
    <source>
        <dbReference type="EMBL" id="GGA87718.1"/>
    </source>
</evidence>
<evidence type="ECO:0000313" key="2">
    <source>
        <dbReference type="Proteomes" id="UP000620596"/>
    </source>
</evidence>
<dbReference type="Proteomes" id="UP000620596">
    <property type="component" value="Unassembled WGS sequence"/>
</dbReference>